<dbReference type="NCBIfam" id="TIGR03590">
    <property type="entry name" value="PseG"/>
    <property type="match status" value="1"/>
</dbReference>
<dbReference type="PANTHER" id="PTHR21015:SF22">
    <property type="entry name" value="GLYCOSYLTRANSFERASE"/>
    <property type="match status" value="1"/>
</dbReference>
<protein>
    <submittedName>
        <fullName evidence="3">UDP-2,4-diacetamido-2,4, 6-trideoxy-beta-L-altropyranose hydrolase</fullName>
        <ecNumber evidence="3">3.6.1.57</ecNumber>
    </submittedName>
</protein>
<dbReference type="PANTHER" id="PTHR21015">
    <property type="entry name" value="UDP-N-ACETYLGLUCOSAMINE--N-ACETYLMURAMYL-(PENTAPEPTIDE) PYROPHOSPHORYL-UNDECAPRENOL N-ACETYLGLUCOSAMINE TRANSFERASE 1"/>
    <property type="match status" value="1"/>
</dbReference>
<dbReference type="Gene3D" id="3.40.50.11190">
    <property type="match status" value="1"/>
</dbReference>
<evidence type="ECO:0000313" key="3">
    <source>
        <dbReference type="EMBL" id="MBM7572156.1"/>
    </source>
</evidence>
<gene>
    <name evidence="3" type="ORF">JOC48_002659</name>
</gene>
<accession>A0ABS2N1Z7</accession>
<dbReference type="InterPro" id="IPR007235">
    <property type="entry name" value="Glyco_trans_28_C"/>
</dbReference>
<proteinExistence type="predicted"/>
<sequence>MNIFIRVDASREIGSGHVIRCLTLAEEFKKENHEVNFICRDLDGDLIDLIKEKGYQVYTLNGSYSQSYTLVTKHSQWLSVSWEKDVEQTKAILQNKNVTWLIIDHYAIDHRWEDEIRPFVDNIMVIDDLADRKHNCDLLLDQNYYINKERRYIGLVPSRCKTLLGPQYALLRDEFRQKTPRIRRELNRILVFMGGSDPTNETSKVIEGFLKLNNNSIELDVVVGKINRNARNIRKICESNSNIRYYSNVSYISELMLKADLAFGAGGSTTWERCSLGLPTAVMTIAHNQELLTKHTALTGSIINVGKADQVTSNKVANIIKHFLGNPIELSKMSRNSLQLVDILGVRKVVEQCILIK</sequence>
<dbReference type="EC" id="3.6.1.57" evidence="3"/>
<keyword evidence="4" id="KW-1185">Reference proteome</keyword>
<feature type="domain" description="Glycosyl transferase family 28 C-terminal" evidence="2">
    <location>
        <begin position="190"/>
        <end position="296"/>
    </location>
</feature>
<reference evidence="3 4" key="1">
    <citation type="submission" date="2021-01" db="EMBL/GenBank/DDBJ databases">
        <title>Genomic Encyclopedia of Type Strains, Phase IV (KMG-IV): sequencing the most valuable type-strain genomes for metagenomic binning, comparative biology and taxonomic classification.</title>
        <authorList>
            <person name="Goeker M."/>
        </authorList>
    </citation>
    <scope>NUCLEOTIDE SEQUENCE [LARGE SCALE GENOMIC DNA]</scope>
    <source>
        <strain evidence="3 4">DSM 23711</strain>
    </source>
</reference>
<dbReference type="Gene3D" id="3.40.50.2000">
    <property type="entry name" value="Glycogen Phosphorylase B"/>
    <property type="match status" value="1"/>
</dbReference>
<keyword evidence="1" id="KW-0472">Membrane</keyword>
<dbReference type="Pfam" id="PF04101">
    <property type="entry name" value="Glyco_tran_28_C"/>
    <property type="match status" value="1"/>
</dbReference>
<dbReference type="GO" id="GO:0016787">
    <property type="term" value="F:hydrolase activity"/>
    <property type="evidence" value="ECO:0007669"/>
    <property type="project" value="UniProtKB-KW"/>
</dbReference>
<dbReference type="SUPFAM" id="SSF53756">
    <property type="entry name" value="UDP-Glycosyltransferase/glycogen phosphorylase"/>
    <property type="match status" value="1"/>
</dbReference>
<dbReference type="Proteomes" id="UP001296943">
    <property type="component" value="Unassembled WGS sequence"/>
</dbReference>
<organism evidence="3 4">
    <name type="scientific">Aquibacillus albus</name>
    <dbReference type="NCBI Taxonomy" id="1168171"/>
    <lineage>
        <taxon>Bacteria</taxon>
        <taxon>Bacillati</taxon>
        <taxon>Bacillota</taxon>
        <taxon>Bacilli</taxon>
        <taxon>Bacillales</taxon>
        <taxon>Bacillaceae</taxon>
        <taxon>Aquibacillus</taxon>
    </lineage>
</organism>
<evidence type="ECO:0000256" key="1">
    <source>
        <dbReference type="ARBA" id="ARBA00023136"/>
    </source>
</evidence>
<dbReference type="EMBL" id="JAFBDR010000015">
    <property type="protein sequence ID" value="MBM7572156.1"/>
    <property type="molecule type" value="Genomic_DNA"/>
</dbReference>
<dbReference type="InterPro" id="IPR020023">
    <property type="entry name" value="PseG"/>
</dbReference>
<keyword evidence="3" id="KW-0378">Hydrolase</keyword>
<name>A0ABS2N1Z7_9BACI</name>
<dbReference type="RefSeq" id="WP_204500367.1">
    <property type="nucleotide sequence ID" value="NZ_JAFBDR010000015.1"/>
</dbReference>
<evidence type="ECO:0000313" key="4">
    <source>
        <dbReference type="Proteomes" id="UP001296943"/>
    </source>
</evidence>
<evidence type="ECO:0000259" key="2">
    <source>
        <dbReference type="Pfam" id="PF04101"/>
    </source>
</evidence>
<comment type="caution">
    <text evidence="3">The sequence shown here is derived from an EMBL/GenBank/DDBJ whole genome shotgun (WGS) entry which is preliminary data.</text>
</comment>